<dbReference type="Proteomes" id="UP000185936">
    <property type="component" value="Unassembled WGS sequence"/>
</dbReference>
<keyword evidence="2" id="KW-0812">Transmembrane</keyword>
<protein>
    <submittedName>
        <fullName evidence="4">Flagellin (Archaellin), FlaG/FlaF family</fullName>
    </submittedName>
</protein>
<evidence type="ECO:0000256" key="2">
    <source>
        <dbReference type="SAM" id="Phobius"/>
    </source>
</evidence>
<dbReference type="InterPro" id="IPR012859">
    <property type="entry name" value="Pilin_N_archaeal"/>
</dbReference>
<dbReference type="Pfam" id="PF07790">
    <property type="entry name" value="Pilin_N"/>
    <property type="match status" value="1"/>
</dbReference>
<dbReference type="OrthoDB" id="163478at2157"/>
<dbReference type="AlphaFoldDB" id="A0A1N7H822"/>
<evidence type="ECO:0000256" key="1">
    <source>
        <dbReference type="SAM" id="MobiDB-lite"/>
    </source>
</evidence>
<accession>A0A1N7H822</accession>
<keyword evidence="4" id="KW-0966">Cell projection</keyword>
<proteinExistence type="predicted"/>
<feature type="compositionally biased region" description="Acidic residues" evidence="1">
    <location>
        <begin position="159"/>
        <end position="212"/>
    </location>
</feature>
<keyword evidence="5" id="KW-1185">Reference proteome</keyword>
<dbReference type="RefSeq" id="WP_076610911.1">
    <property type="nucleotide sequence ID" value="NZ_FTNR01000030.1"/>
</dbReference>
<feature type="region of interest" description="Disordered" evidence="1">
    <location>
        <begin position="141"/>
        <end position="234"/>
    </location>
</feature>
<name>A0A1N7H822_9EURY</name>
<keyword evidence="2" id="KW-1133">Transmembrane helix</keyword>
<dbReference type="EMBL" id="FTNR01000030">
    <property type="protein sequence ID" value="SIS20923.1"/>
    <property type="molecule type" value="Genomic_DNA"/>
</dbReference>
<keyword evidence="2" id="KW-0472">Membrane</keyword>
<gene>
    <name evidence="4" type="ORF">SAMN05421752_13014</name>
</gene>
<sequence>MEKLAFLRDDNAVSPVIGVVLLVAISVMTMALVGSIILSQGGIIQPSPDIDVDYIQENDDDNVSVVVTSLIGTSSVDEDNFKIRVDGHEACGEWDSSNGVGVGNRMNITGYGDGGGGGCTDLDKTNSITVILDGGAQSELISTYDVREEADGGSGGSTDTDEDGDDGGSTDTDEDGDDGGSTDTDEDGDDGGSTDTDEDGDDGGSTDDEAEPAFDSLSVTVTEEERNGKGQPNRVESVSIDWQMENPDGEEAIQFDFEFEKHSTSSEGISPTKDRYEIDEDDWDLGSGQLNFPLTVTAIIDGEKQCELTFQNGGEQTITPCE</sequence>
<evidence type="ECO:0000259" key="3">
    <source>
        <dbReference type="Pfam" id="PF07790"/>
    </source>
</evidence>
<evidence type="ECO:0000313" key="5">
    <source>
        <dbReference type="Proteomes" id="UP000185936"/>
    </source>
</evidence>
<reference evidence="5" key="1">
    <citation type="submission" date="2017-01" db="EMBL/GenBank/DDBJ databases">
        <authorList>
            <person name="Varghese N."/>
            <person name="Submissions S."/>
        </authorList>
    </citation>
    <scope>NUCLEOTIDE SEQUENCE [LARGE SCALE GENOMIC DNA]</scope>
    <source>
        <strain evidence="5">type strain: HArc-</strain>
    </source>
</reference>
<feature type="domain" description="Archaeal Type IV pilin N-terminal" evidence="3">
    <location>
        <begin position="11"/>
        <end position="88"/>
    </location>
</feature>
<keyword evidence="4" id="KW-0969">Cilium</keyword>
<feature type="transmembrane region" description="Helical" evidence="2">
    <location>
        <begin position="12"/>
        <end position="38"/>
    </location>
</feature>
<organism evidence="4 5">
    <name type="scientific">Natronorubrum thiooxidans</name>
    <dbReference type="NCBI Taxonomy" id="308853"/>
    <lineage>
        <taxon>Archaea</taxon>
        <taxon>Methanobacteriati</taxon>
        <taxon>Methanobacteriota</taxon>
        <taxon>Stenosarchaea group</taxon>
        <taxon>Halobacteria</taxon>
        <taxon>Halobacteriales</taxon>
        <taxon>Natrialbaceae</taxon>
        <taxon>Natronorubrum</taxon>
    </lineage>
</organism>
<evidence type="ECO:0000313" key="4">
    <source>
        <dbReference type="EMBL" id="SIS20923.1"/>
    </source>
</evidence>
<keyword evidence="4" id="KW-0282">Flagellum</keyword>